<dbReference type="GO" id="GO:0060271">
    <property type="term" value="P:cilium assembly"/>
    <property type="evidence" value="ECO:0007669"/>
    <property type="project" value="TreeGrafter"/>
</dbReference>
<evidence type="ECO:0000256" key="11">
    <source>
        <dbReference type="ARBA" id="ARBA00024803"/>
    </source>
</evidence>
<dbReference type="PANTHER" id="PTHR14605:SF1">
    <property type="entry name" value="TRANSMEMBRANE PROTEIN 231"/>
    <property type="match status" value="1"/>
</dbReference>
<evidence type="ECO:0000256" key="13">
    <source>
        <dbReference type="SAM" id="SignalP"/>
    </source>
</evidence>
<keyword evidence="10" id="KW-0966">Cell projection</keyword>
<feature type="chain" id="PRO_5041693441" description="Transmembrane protein 231" evidence="13">
    <location>
        <begin position="20"/>
        <end position="319"/>
    </location>
</feature>
<evidence type="ECO:0000256" key="5">
    <source>
        <dbReference type="ARBA" id="ARBA00022692"/>
    </source>
</evidence>
<evidence type="ECO:0000256" key="4">
    <source>
        <dbReference type="ARBA" id="ARBA00022475"/>
    </source>
</evidence>
<evidence type="ECO:0000256" key="9">
    <source>
        <dbReference type="ARBA" id="ARBA00023180"/>
    </source>
</evidence>
<dbReference type="GO" id="GO:0032880">
    <property type="term" value="P:regulation of protein localization"/>
    <property type="evidence" value="ECO:0007669"/>
    <property type="project" value="TreeGrafter"/>
</dbReference>
<dbReference type="GO" id="GO:0035869">
    <property type="term" value="C:ciliary transition zone"/>
    <property type="evidence" value="ECO:0007669"/>
    <property type="project" value="TreeGrafter"/>
</dbReference>
<feature type="transmembrane region" description="Helical" evidence="12">
    <location>
        <begin position="270"/>
        <end position="292"/>
    </location>
</feature>
<protein>
    <recommendedName>
        <fullName evidence="3">Transmembrane protein 231</fullName>
    </recommendedName>
</protein>
<dbReference type="AlphaFoldDB" id="A0AA85AMK6"/>
<evidence type="ECO:0000256" key="2">
    <source>
        <dbReference type="ARBA" id="ARBA00009082"/>
    </source>
</evidence>
<proteinExistence type="inferred from homology"/>
<feature type="signal peptide" evidence="13">
    <location>
        <begin position="1"/>
        <end position="19"/>
    </location>
</feature>
<dbReference type="PANTHER" id="PTHR14605">
    <property type="entry name" value="CHST5 PROTEIN"/>
    <property type="match status" value="1"/>
</dbReference>
<comment type="subcellular location">
    <subcellularLocation>
        <location evidence="1">Cell projection</location>
        <location evidence="1">Cilium membrane</location>
        <topology evidence="1">Multi-pass membrane protein</topology>
    </subcellularLocation>
</comment>
<comment type="function">
    <text evidence="11">Transmembrane component of the tectonic-like complex, a complex localized at the transition zone of primary cilia and acting as a barrier that prevents diffusion of transmembrane proteins between the cilia and plasma membranes. Required for ciliogenesis and sonic hedgehog/SHH signaling.</text>
</comment>
<keyword evidence="9" id="KW-0325">Glycoprotein</keyword>
<keyword evidence="7" id="KW-0969">Cilium</keyword>
<evidence type="ECO:0000256" key="1">
    <source>
        <dbReference type="ARBA" id="ARBA00004272"/>
    </source>
</evidence>
<accession>A0AA85AMK6</accession>
<sequence length="319" mass="37118">MTNLFKLIIQACFYVSCQSQNMKVYKLYELRRYYARVSSAAFAFDTFVVLIITIVPWIISYVTGFMYINTYAFPEKPLISFDGNMLFLLQKSDGFLYYGNIPQKEPNHLLKSSLRLPQISYYNSRNKNFNEEVALNIDIKFPLSPSEKIIGLTVVLLVDVTSLRFYNRLEKVPVFINKVFRSPTSGFLYSGDLLCFRKYLLPSTQASTYYETKTVPRKIFELLSNISRVGYYLLEDRISAPIVRESLSSTFDIELSVYFSSLRISANPGFWYTIKFAWVQYLSIGLVIFYLAEKMRGYIYDKQIVRTIVKSTIPKSLDQ</sequence>
<dbReference type="Proteomes" id="UP000050790">
    <property type="component" value="Unassembled WGS sequence"/>
</dbReference>
<dbReference type="WBParaSite" id="SMRG1_930.2">
    <property type="protein sequence ID" value="SMRG1_930.2"/>
    <property type="gene ID" value="SMRG1_930"/>
</dbReference>
<evidence type="ECO:0000256" key="7">
    <source>
        <dbReference type="ARBA" id="ARBA00023069"/>
    </source>
</evidence>
<dbReference type="Pfam" id="PF10149">
    <property type="entry name" value="TM231"/>
    <property type="match status" value="1"/>
</dbReference>
<comment type="similarity">
    <text evidence="2">Belongs to the TMEM231 family.</text>
</comment>
<dbReference type="InterPro" id="IPR019306">
    <property type="entry name" value="TMEM231"/>
</dbReference>
<evidence type="ECO:0000256" key="10">
    <source>
        <dbReference type="ARBA" id="ARBA00023273"/>
    </source>
</evidence>
<evidence type="ECO:0000256" key="3">
    <source>
        <dbReference type="ARBA" id="ARBA00015087"/>
    </source>
</evidence>
<keyword evidence="6 12" id="KW-1133">Transmembrane helix</keyword>
<keyword evidence="8 12" id="KW-0472">Membrane</keyword>
<evidence type="ECO:0000256" key="8">
    <source>
        <dbReference type="ARBA" id="ARBA00023136"/>
    </source>
</evidence>
<evidence type="ECO:0000313" key="15">
    <source>
        <dbReference type="WBParaSite" id="SMRG1_930.2"/>
    </source>
</evidence>
<evidence type="ECO:0000256" key="12">
    <source>
        <dbReference type="SAM" id="Phobius"/>
    </source>
</evidence>
<keyword evidence="4" id="KW-1003">Cell membrane</keyword>
<reference evidence="15" key="1">
    <citation type="submission" date="2023-11" db="UniProtKB">
        <authorList>
            <consortium name="WormBaseParasite"/>
        </authorList>
    </citation>
    <scope>IDENTIFICATION</scope>
</reference>
<keyword evidence="5 12" id="KW-0812">Transmembrane</keyword>
<name>A0AA85AMK6_9TREM</name>
<organism evidence="14 15">
    <name type="scientific">Schistosoma margrebowiei</name>
    <dbReference type="NCBI Taxonomy" id="48269"/>
    <lineage>
        <taxon>Eukaryota</taxon>
        <taxon>Metazoa</taxon>
        <taxon>Spiralia</taxon>
        <taxon>Lophotrochozoa</taxon>
        <taxon>Platyhelminthes</taxon>
        <taxon>Trematoda</taxon>
        <taxon>Digenea</taxon>
        <taxon>Strigeidida</taxon>
        <taxon>Schistosomatoidea</taxon>
        <taxon>Schistosomatidae</taxon>
        <taxon>Schistosoma</taxon>
    </lineage>
</organism>
<keyword evidence="13" id="KW-0732">Signal</keyword>
<evidence type="ECO:0000313" key="14">
    <source>
        <dbReference type="Proteomes" id="UP000050790"/>
    </source>
</evidence>
<evidence type="ECO:0000256" key="6">
    <source>
        <dbReference type="ARBA" id="ARBA00022989"/>
    </source>
</evidence>
<dbReference type="GO" id="GO:0060170">
    <property type="term" value="C:ciliary membrane"/>
    <property type="evidence" value="ECO:0007669"/>
    <property type="project" value="UniProtKB-SubCell"/>
</dbReference>
<feature type="transmembrane region" description="Helical" evidence="12">
    <location>
        <begin position="41"/>
        <end position="68"/>
    </location>
</feature>